<protein>
    <submittedName>
        <fullName evidence="1">Peptidase, U32 family</fullName>
    </submittedName>
</protein>
<dbReference type="STRING" id="118168.MC7420_4938"/>
<dbReference type="Pfam" id="PF01136">
    <property type="entry name" value="Peptidase_U32"/>
    <property type="match status" value="1"/>
</dbReference>
<dbReference type="EMBL" id="DS989862">
    <property type="protein sequence ID" value="EDX72665.1"/>
    <property type="molecule type" value="Genomic_DNA"/>
</dbReference>
<dbReference type="InterPro" id="IPR001539">
    <property type="entry name" value="Peptidase_U32"/>
</dbReference>
<dbReference type="HOGENOM" id="CLU_701637_0_0_3"/>
<dbReference type="AlphaFoldDB" id="B4VZ98"/>
<gene>
    <name evidence="1" type="ORF">MC7420_4938</name>
</gene>
<dbReference type="Proteomes" id="UP000003835">
    <property type="component" value="Unassembled WGS sequence"/>
</dbReference>
<keyword evidence="2" id="KW-1185">Reference proteome</keyword>
<dbReference type="RefSeq" id="WP_006104120.1">
    <property type="nucleotide sequence ID" value="NZ_DS989862.1"/>
</dbReference>
<reference evidence="1 2" key="1">
    <citation type="submission" date="2008-07" db="EMBL/GenBank/DDBJ databases">
        <authorList>
            <person name="Tandeau de Marsac N."/>
            <person name="Ferriera S."/>
            <person name="Johnson J."/>
            <person name="Kravitz S."/>
            <person name="Beeson K."/>
            <person name="Sutton G."/>
            <person name="Rogers Y.-H."/>
            <person name="Friedman R."/>
            <person name="Frazier M."/>
            <person name="Venter J.C."/>
        </authorList>
    </citation>
    <scope>NUCLEOTIDE SEQUENCE [LARGE SCALE GENOMIC DNA]</scope>
    <source>
        <strain evidence="1 2">PCC 7420</strain>
    </source>
</reference>
<name>B4VZ98_9CYAN</name>
<dbReference type="OrthoDB" id="440687at2"/>
<dbReference type="eggNOG" id="COG0826">
    <property type="taxonomic scope" value="Bacteria"/>
</dbReference>
<sequence length="402" mass="46114">MQFNTFISSIHDLERCVKARNLQEVLLEPIVLARQGQLSKAKVHDLARKAWQKELRPVLVWDLLMPERVMRTICDQLKDWQLSLFGAIRVCDPGAAYWLKIHCPEIPIQLIVETGNHNLEALQGWCEIFSASLERLVLSIELPEEKLIEYCQTLPVPCELLGVGPILLFYSPRSLLVNPLLERQNKETTEDIDSLYRFNPDSPLYLEATAAFADNPNRHFPTLETAHGTFMFLDKDQFILDRLDGLCEAGLHTVRLDLRHLSQEDNVAIDIDKICRQVLENPAKLRENWFRETRAPFFKANRTTALFSRMKSKLSEYRNDACLAEVMAGESGKYVVFYTWRSFEISQIQGMVLPTGEEIVPQDVVFRTINGEPVDTFEPEQLLVTDWIKKAVPGSLLLGKMS</sequence>
<evidence type="ECO:0000313" key="2">
    <source>
        <dbReference type="Proteomes" id="UP000003835"/>
    </source>
</evidence>
<accession>B4VZ98</accession>
<organism evidence="1 2">
    <name type="scientific">Coleofasciculus chthonoplastes PCC 7420</name>
    <dbReference type="NCBI Taxonomy" id="118168"/>
    <lineage>
        <taxon>Bacteria</taxon>
        <taxon>Bacillati</taxon>
        <taxon>Cyanobacteriota</taxon>
        <taxon>Cyanophyceae</taxon>
        <taxon>Coleofasciculales</taxon>
        <taxon>Coleofasciculaceae</taxon>
        <taxon>Coleofasciculus</taxon>
    </lineage>
</organism>
<proteinExistence type="predicted"/>
<evidence type="ECO:0000313" key="1">
    <source>
        <dbReference type="EMBL" id="EDX72665.1"/>
    </source>
</evidence>